<organism evidence="9 10">
    <name type="scientific">Cercospora zeae-maydis SCOH1-5</name>
    <dbReference type="NCBI Taxonomy" id="717836"/>
    <lineage>
        <taxon>Eukaryota</taxon>
        <taxon>Fungi</taxon>
        <taxon>Dikarya</taxon>
        <taxon>Ascomycota</taxon>
        <taxon>Pezizomycotina</taxon>
        <taxon>Dothideomycetes</taxon>
        <taxon>Dothideomycetidae</taxon>
        <taxon>Mycosphaerellales</taxon>
        <taxon>Mycosphaerellaceae</taxon>
        <taxon>Cercospora</taxon>
    </lineage>
</organism>
<keyword evidence="4 7" id="KW-0472">Membrane</keyword>
<keyword evidence="2 7" id="KW-0812">Transmembrane</keyword>
<protein>
    <recommendedName>
        <fullName evidence="8">Rhodopsin domain-containing protein</fullName>
    </recommendedName>
</protein>
<dbReference type="Pfam" id="PF20684">
    <property type="entry name" value="Fung_rhodopsin"/>
    <property type="match status" value="1"/>
</dbReference>
<evidence type="ECO:0000256" key="6">
    <source>
        <dbReference type="SAM" id="MobiDB-lite"/>
    </source>
</evidence>
<dbReference type="AlphaFoldDB" id="A0A6A6FLU1"/>
<comment type="subcellular location">
    <subcellularLocation>
        <location evidence="1">Membrane</location>
        <topology evidence="1">Multi-pass membrane protein</topology>
    </subcellularLocation>
</comment>
<evidence type="ECO:0000256" key="1">
    <source>
        <dbReference type="ARBA" id="ARBA00004141"/>
    </source>
</evidence>
<dbReference type="PANTHER" id="PTHR33048:SF152">
    <property type="entry name" value="INTEGRAL MEMBRANE PROTEIN"/>
    <property type="match status" value="1"/>
</dbReference>
<feature type="transmembrane region" description="Helical" evidence="7">
    <location>
        <begin position="124"/>
        <end position="144"/>
    </location>
</feature>
<comment type="similarity">
    <text evidence="5">Belongs to the SAT4 family.</text>
</comment>
<dbReference type="Proteomes" id="UP000799539">
    <property type="component" value="Unassembled WGS sequence"/>
</dbReference>
<feature type="domain" description="Rhodopsin" evidence="8">
    <location>
        <begin position="51"/>
        <end position="294"/>
    </location>
</feature>
<evidence type="ECO:0000256" key="2">
    <source>
        <dbReference type="ARBA" id="ARBA00022692"/>
    </source>
</evidence>
<feature type="transmembrane region" description="Helical" evidence="7">
    <location>
        <begin position="236"/>
        <end position="258"/>
    </location>
</feature>
<evidence type="ECO:0000256" key="7">
    <source>
        <dbReference type="SAM" id="Phobius"/>
    </source>
</evidence>
<dbReference type="InterPro" id="IPR052337">
    <property type="entry name" value="SAT4-like"/>
</dbReference>
<evidence type="ECO:0000256" key="4">
    <source>
        <dbReference type="ARBA" id="ARBA00023136"/>
    </source>
</evidence>
<keyword evidence="10" id="KW-1185">Reference proteome</keyword>
<dbReference type="GO" id="GO:0016020">
    <property type="term" value="C:membrane"/>
    <property type="evidence" value="ECO:0007669"/>
    <property type="project" value="UniProtKB-SubCell"/>
</dbReference>
<gene>
    <name evidence="9" type="ORF">CERZMDRAFT_95695</name>
</gene>
<evidence type="ECO:0000313" key="9">
    <source>
        <dbReference type="EMBL" id="KAF2214426.1"/>
    </source>
</evidence>
<feature type="region of interest" description="Disordered" evidence="6">
    <location>
        <begin position="307"/>
        <end position="333"/>
    </location>
</feature>
<accession>A0A6A6FLU1</accession>
<feature type="transmembrane region" description="Helical" evidence="7">
    <location>
        <begin position="203"/>
        <end position="224"/>
    </location>
</feature>
<proteinExistence type="inferred from homology"/>
<dbReference type="OrthoDB" id="2988756at2759"/>
<feature type="transmembrane region" description="Helical" evidence="7">
    <location>
        <begin position="33"/>
        <end position="55"/>
    </location>
</feature>
<sequence length="420" mass="47146">MNNVVFAAANVFTLGQAVERDGTMGMAKPTNTALFTELWIEYAIAMFFLGLRFFSRWKMFGLRNFDLGDAFAGLAVLMYTLGTVGIYLVTVFGNNIGLNDVTAMEVPDDKLPKMELGSKLAFTLWYWYITLLWSLKGVLLTVYFKLGTGIDRQEQIVRAVCAFAIVTYVASMLCHTLVCTPPSKNWQVKPYPGDTCTRKKMNYIVIAILHGLSELAIIAVPMPILFRVKVKLSRKLVLLVLCSLGFFCIIATILRAYYSLLSLQTLSISLAWTSRENCVGTMVACAPGIKPLFSSSNWYRWGSSRSRDRAATPSDSHCLPFSKKETPDPSGKFGGQITISKSVDVYRSMGRESVENPYNLEMARWKSKCPVDSLDSDERVIIEHQEERMTSRSHNSHDSHKSAQFSLREFFLSEGAKSKH</sequence>
<feature type="transmembrane region" description="Helical" evidence="7">
    <location>
        <begin position="156"/>
        <end position="178"/>
    </location>
</feature>
<name>A0A6A6FLU1_9PEZI</name>
<feature type="transmembrane region" description="Helical" evidence="7">
    <location>
        <begin position="67"/>
        <end position="89"/>
    </location>
</feature>
<dbReference type="InterPro" id="IPR049326">
    <property type="entry name" value="Rhodopsin_dom_fungi"/>
</dbReference>
<evidence type="ECO:0000259" key="8">
    <source>
        <dbReference type="Pfam" id="PF20684"/>
    </source>
</evidence>
<evidence type="ECO:0000256" key="3">
    <source>
        <dbReference type="ARBA" id="ARBA00022989"/>
    </source>
</evidence>
<evidence type="ECO:0000313" key="10">
    <source>
        <dbReference type="Proteomes" id="UP000799539"/>
    </source>
</evidence>
<dbReference type="PANTHER" id="PTHR33048">
    <property type="entry name" value="PTH11-LIKE INTEGRAL MEMBRANE PROTEIN (AFU_ORTHOLOGUE AFUA_5G11245)"/>
    <property type="match status" value="1"/>
</dbReference>
<keyword evidence="3 7" id="KW-1133">Transmembrane helix</keyword>
<dbReference type="EMBL" id="ML992668">
    <property type="protein sequence ID" value="KAF2214426.1"/>
    <property type="molecule type" value="Genomic_DNA"/>
</dbReference>
<evidence type="ECO:0000256" key="5">
    <source>
        <dbReference type="ARBA" id="ARBA00038359"/>
    </source>
</evidence>
<reference evidence="9" key="1">
    <citation type="journal article" date="2020" name="Stud. Mycol.">
        <title>101 Dothideomycetes genomes: a test case for predicting lifestyles and emergence of pathogens.</title>
        <authorList>
            <person name="Haridas S."/>
            <person name="Albert R."/>
            <person name="Binder M."/>
            <person name="Bloem J."/>
            <person name="Labutti K."/>
            <person name="Salamov A."/>
            <person name="Andreopoulos B."/>
            <person name="Baker S."/>
            <person name="Barry K."/>
            <person name="Bills G."/>
            <person name="Bluhm B."/>
            <person name="Cannon C."/>
            <person name="Castanera R."/>
            <person name="Culley D."/>
            <person name="Daum C."/>
            <person name="Ezra D."/>
            <person name="Gonzalez J."/>
            <person name="Henrissat B."/>
            <person name="Kuo A."/>
            <person name="Liang C."/>
            <person name="Lipzen A."/>
            <person name="Lutzoni F."/>
            <person name="Magnuson J."/>
            <person name="Mondo S."/>
            <person name="Nolan M."/>
            <person name="Ohm R."/>
            <person name="Pangilinan J."/>
            <person name="Park H.-J."/>
            <person name="Ramirez L."/>
            <person name="Alfaro M."/>
            <person name="Sun H."/>
            <person name="Tritt A."/>
            <person name="Yoshinaga Y."/>
            <person name="Zwiers L.-H."/>
            <person name="Turgeon B."/>
            <person name="Goodwin S."/>
            <person name="Spatafora J."/>
            <person name="Crous P."/>
            <person name="Grigoriev I."/>
        </authorList>
    </citation>
    <scope>NUCLEOTIDE SEQUENCE</scope>
    <source>
        <strain evidence="9">SCOH1-5</strain>
    </source>
</reference>